<gene>
    <name evidence="2" type="ORF">K452DRAFT_136631</name>
</gene>
<reference evidence="2" key="1">
    <citation type="journal article" date="2020" name="Stud. Mycol.">
        <title>101 Dothideomycetes genomes: a test case for predicting lifestyles and emergence of pathogens.</title>
        <authorList>
            <person name="Haridas S."/>
            <person name="Albert R."/>
            <person name="Binder M."/>
            <person name="Bloem J."/>
            <person name="Labutti K."/>
            <person name="Salamov A."/>
            <person name="Andreopoulos B."/>
            <person name="Baker S."/>
            <person name="Barry K."/>
            <person name="Bills G."/>
            <person name="Bluhm B."/>
            <person name="Cannon C."/>
            <person name="Castanera R."/>
            <person name="Culley D."/>
            <person name="Daum C."/>
            <person name="Ezra D."/>
            <person name="Gonzalez J."/>
            <person name="Henrissat B."/>
            <person name="Kuo A."/>
            <person name="Liang C."/>
            <person name="Lipzen A."/>
            <person name="Lutzoni F."/>
            <person name="Magnuson J."/>
            <person name="Mondo S."/>
            <person name="Nolan M."/>
            <person name="Ohm R."/>
            <person name="Pangilinan J."/>
            <person name="Park H.-J."/>
            <person name="Ramirez L."/>
            <person name="Alfaro M."/>
            <person name="Sun H."/>
            <person name="Tritt A."/>
            <person name="Yoshinaga Y."/>
            <person name="Zwiers L.-H."/>
            <person name="Turgeon B."/>
            <person name="Goodwin S."/>
            <person name="Spatafora J."/>
            <person name="Crous P."/>
            <person name="Grigoriev I."/>
        </authorList>
    </citation>
    <scope>NUCLEOTIDE SEQUENCE</scope>
    <source>
        <strain evidence="2">CBS 121167</strain>
    </source>
</reference>
<evidence type="ECO:0000256" key="1">
    <source>
        <dbReference type="SAM" id="MobiDB-lite"/>
    </source>
</evidence>
<feature type="compositionally biased region" description="Basic residues" evidence="1">
    <location>
        <begin position="83"/>
        <end position="92"/>
    </location>
</feature>
<dbReference type="EMBL" id="ML995478">
    <property type="protein sequence ID" value="KAF2145230.1"/>
    <property type="molecule type" value="Genomic_DNA"/>
</dbReference>
<name>A0A6A6BM68_9PEZI</name>
<keyword evidence="3" id="KW-1185">Reference proteome</keyword>
<feature type="compositionally biased region" description="Basic residues" evidence="1">
    <location>
        <begin position="31"/>
        <end position="45"/>
    </location>
</feature>
<dbReference type="Proteomes" id="UP000799438">
    <property type="component" value="Unassembled WGS sequence"/>
</dbReference>
<dbReference type="RefSeq" id="XP_033400942.1">
    <property type="nucleotide sequence ID" value="XM_033535339.1"/>
</dbReference>
<feature type="compositionally biased region" description="Polar residues" evidence="1">
    <location>
        <begin position="122"/>
        <end position="142"/>
    </location>
</feature>
<feature type="region of interest" description="Disordered" evidence="1">
    <location>
        <begin position="1"/>
        <end position="142"/>
    </location>
</feature>
<proteinExistence type="predicted"/>
<evidence type="ECO:0000313" key="3">
    <source>
        <dbReference type="Proteomes" id="UP000799438"/>
    </source>
</evidence>
<accession>A0A6A6BM68</accession>
<organism evidence="2 3">
    <name type="scientific">Aplosporella prunicola CBS 121167</name>
    <dbReference type="NCBI Taxonomy" id="1176127"/>
    <lineage>
        <taxon>Eukaryota</taxon>
        <taxon>Fungi</taxon>
        <taxon>Dikarya</taxon>
        <taxon>Ascomycota</taxon>
        <taxon>Pezizomycotina</taxon>
        <taxon>Dothideomycetes</taxon>
        <taxon>Dothideomycetes incertae sedis</taxon>
        <taxon>Botryosphaeriales</taxon>
        <taxon>Aplosporellaceae</taxon>
        <taxon>Aplosporella</taxon>
    </lineage>
</organism>
<feature type="compositionally biased region" description="Low complexity" evidence="1">
    <location>
        <begin position="21"/>
        <end position="30"/>
    </location>
</feature>
<protein>
    <submittedName>
        <fullName evidence="2">Uncharacterized protein</fullName>
    </submittedName>
</protein>
<sequence length="142" mass="15525">MAVSTHATARMRKEQLSEQSRPPTLFPLRPTRARARTRARPKAKATSKYPLGKPAGPSVTEASSSPPPFDQAKQAINQARTHSQAHARRRPVRPSISMDGRRRRTLPARSTAAESSCALKPVSTTEQSTSSRNKTTPTENGK</sequence>
<dbReference type="AlphaFoldDB" id="A0A6A6BM68"/>
<dbReference type="GeneID" id="54292833"/>
<evidence type="ECO:0000313" key="2">
    <source>
        <dbReference type="EMBL" id="KAF2145230.1"/>
    </source>
</evidence>